<evidence type="ECO:0000313" key="5">
    <source>
        <dbReference type="Proteomes" id="UP000722336"/>
    </source>
</evidence>
<dbReference type="InterPro" id="IPR057122">
    <property type="entry name" value="TIM-barrel_NCTSP"/>
</dbReference>
<name>A0ABS6SAA6_9SPHN</name>
<dbReference type="Pfam" id="PF23845">
    <property type="entry name" value="TIM-barrel_NCTSP"/>
    <property type="match status" value="1"/>
</dbReference>
<dbReference type="Proteomes" id="UP000722336">
    <property type="component" value="Unassembled WGS sequence"/>
</dbReference>
<dbReference type="NCBIfam" id="TIGR02217">
    <property type="entry name" value="chp_TIGR02217"/>
    <property type="match status" value="1"/>
</dbReference>
<protein>
    <submittedName>
        <fullName evidence="4">DUF2460 domain-containing protein</fullName>
    </submittedName>
</protein>
<feature type="domain" description="DUF2460" evidence="1">
    <location>
        <begin position="577"/>
        <end position="775"/>
    </location>
</feature>
<feature type="domain" description="Non-contractile tail sheath TIM barrel" evidence="3">
    <location>
        <begin position="210"/>
        <end position="562"/>
    </location>
</feature>
<dbReference type="Pfam" id="PF09343">
    <property type="entry name" value="DUF2460"/>
    <property type="match status" value="1"/>
</dbReference>
<organism evidence="4 5">
    <name type="scientific">Pacificimonas pallii</name>
    <dbReference type="NCBI Taxonomy" id="2827236"/>
    <lineage>
        <taxon>Bacteria</taxon>
        <taxon>Pseudomonadati</taxon>
        <taxon>Pseudomonadota</taxon>
        <taxon>Alphaproteobacteria</taxon>
        <taxon>Sphingomonadales</taxon>
        <taxon>Sphingosinicellaceae</taxon>
        <taxon>Pacificimonas</taxon>
    </lineage>
</organism>
<dbReference type="InterPro" id="IPR057102">
    <property type="entry name" value="NCTSP_N"/>
</dbReference>
<dbReference type="Pfam" id="PF23844">
    <property type="entry name" value="NCTSP_N"/>
    <property type="match status" value="1"/>
</dbReference>
<dbReference type="RefSeq" id="WP_218443470.1">
    <property type="nucleotide sequence ID" value="NZ_JAGSPA010000001.1"/>
</dbReference>
<keyword evidence="5" id="KW-1185">Reference proteome</keyword>
<sequence length="777" mass="85160">MGHYLAGPGDQVRTDWMARFDAAHWTLNFPRPMMASVTTTAADSLRVDLAYYKRDDLCGLIWDSVDQVDHPLLRYETRRDYRGMLLSFGWRSVGDVKPLDVPNGAVLTIEGRDAEGAAQVWYVRLWNYASGSVTDAQIVLDFDDMRSGFEPGGDKVFAGDIDRMFISLTPEGFDGSDAPLTVPEEATVWLEGIRCEGSGSKIRIGDACIPPHKLRIATGYDDDYHLTPERLLRNVQALGYRKWLTLYVGMSHFMRLEPRAGGAGFKVVTAGDPLVGPCRIWMEDLAARAAADDVTIIFSLSYELFDAYAPEEWKQRAHDGSPALTGWAPPSTLLSPVNGDAMAWLQSVAAAFAGISQIAGRESWFQVGEPWWWTGFGDRQVPCFYDDAAVAAYTAETGSPEPVRLTNLPGTLTAAQANYVAWLGGKLGQSVLSVMDAVKAAVPGTKTAMLFYAPQVLREDAPWLKMANMPAEFAAPAFDVLQLEDYDFVLAEDRGASRRAVAAIEAELGYPAAAQDYFSGFVLTAEARGRWPVIAEAAERALARDVRETFVWALPQVRRDGFTYFTMDGETNVDAFHDVAFPIALGEGASGGPEFLTQVAETISGHEQRSIVWAQGRLRYDAGPGIRSEADLSALVRFYRARRGQAHGFRLRDLLDHSSGDDGGLDARDQLLGIGDGVRTDFPLLKRYGDGEDAELRRITRPEAGTARVAVDGSEVFGWTLEAGGVVRFDNAPTGAVSAGYLFDVPVRFAEDRLEISLNAWRAGEVPSVPMVEVREA</sequence>
<dbReference type="EMBL" id="JAGSPA010000001">
    <property type="protein sequence ID" value="MBV7255201.1"/>
    <property type="molecule type" value="Genomic_DNA"/>
</dbReference>
<evidence type="ECO:0000259" key="2">
    <source>
        <dbReference type="Pfam" id="PF23844"/>
    </source>
</evidence>
<evidence type="ECO:0000259" key="3">
    <source>
        <dbReference type="Pfam" id="PF23845"/>
    </source>
</evidence>
<evidence type="ECO:0000313" key="4">
    <source>
        <dbReference type="EMBL" id="MBV7255201.1"/>
    </source>
</evidence>
<comment type="caution">
    <text evidence="4">The sequence shown here is derived from an EMBL/GenBank/DDBJ whole genome shotgun (WGS) entry which is preliminary data.</text>
</comment>
<feature type="domain" description="Non-contractile tail sheath N-terminal" evidence="2">
    <location>
        <begin position="18"/>
        <end position="205"/>
    </location>
</feature>
<evidence type="ECO:0000259" key="1">
    <source>
        <dbReference type="Pfam" id="PF09343"/>
    </source>
</evidence>
<gene>
    <name evidence="4" type="ORF">KCG44_00230</name>
</gene>
<proteinExistence type="predicted"/>
<reference evidence="4 5" key="1">
    <citation type="submission" date="2021-04" db="EMBL/GenBank/DDBJ databases">
        <authorList>
            <person name="Pira H."/>
            <person name="Risdian C."/>
            <person name="Wink J."/>
        </authorList>
    </citation>
    <scope>NUCLEOTIDE SEQUENCE [LARGE SCALE GENOMIC DNA]</scope>
    <source>
        <strain evidence="4 5">WHA3</strain>
    </source>
</reference>
<accession>A0ABS6SAA6</accession>
<dbReference type="InterPro" id="IPR011740">
    <property type="entry name" value="DUF2460"/>
</dbReference>